<evidence type="ECO:0000313" key="1">
    <source>
        <dbReference type="EMBL" id="BCA86575.1"/>
    </source>
</evidence>
<dbReference type="InterPro" id="IPR006439">
    <property type="entry name" value="HAD-SF_hydro_IA"/>
</dbReference>
<sequence length="234" mass="26903">MNYSTLLFDLDDTLLDFKAAEDHALQELFNTMNTTLTPEIKKYYKTMNRHLWADYEQGKISRQEVTDSRFKKLFANLGKNVDGSQLDQKYRHYLTQGHQLLGNSRRIIADLANKADLYVVTNGVSKTQYKRLEDAKLLPYFKDIFVSEDTGYQKPMPEYFDYVAKRIPHFVAQKALVIGDSLTSDIKGANNAGLDSVWLNPEAKQLLPDVKPTYEVKDLEQLYPILGTSFDEKA</sequence>
<dbReference type="Proteomes" id="UP000502998">
    <property type="component" value="Chromosome"/>
</dbReference>
<gene>
    <name evidence="1" type="primary">yfnB</name>
    <name evidence="1" type="ORF">EsVE80_20980</name>
</gene>
<dbReference type="Pfam" id="PF13419">
    <property type="entry name" value="HAD_2"/>
    <property type="match status" value="1"/>
</dbReference>
<reference evidence="1 2" key="1">
    <citation type="submission" date="2020-02" db="EMBL/GenBank/DDBJ databases">
        <title>Characterization of vanA genotype vancomycin-resistant Enterococcus saigonensis VE80.</title>
        <authorList>
            <person name="Harada T."/>
            <person name="Motooka D."/>
            <person name="Nakamura S."/>
            <person name="Yamamoto Y."/>
            <person name="Kawahara R."/>
            <person name="Kawatsu K."/>
        </authorList>
    </citation>
    <scope>NUCLEOTIDE SEQUENCE [LARGE SCALE GENOMIC DNA]</scope>
    <source>
        <strain evidence="1 2">VE80</strain>
    </source>
</reference>
<dbReference type="KEGG" id="esg:EsVE80_20980"/>
<dbReference type="SFLD" id="SFLDS00003">
    <property type="entry name" value="Haloacid_Dehalogenase"/>
    <property type="match status" value="1"/>
</dbReference>
<dbReference type="InterPro" id="IPR052550">
    <property type="entry name" value="Pyrimidine_5'-ntase_YjjG"/>
</dbReference>
<organism evidence="1 2">
    <name type="scientific">Enterococcus saigonensis</name>
    <dbReference type="NCBI Taxonomy" id="1805431"/>
    <lineage>
        <taxon>Bacteria</taxon>
        <taxon>Bacillati</taxon>
        <taxon>Bacillota</taxon>
        <taxon>Bacilli</taxon>
        <taxon>Lactobacillales</taxon>
        <taxon>Enterococcaceae</taxon>
        <taxon>Enterococcus</taxon>
    </lineage>
</organism>
<dbReference type="InterPro" id="IPR041492">
    <property type="entry name" value="HAD_2"/>
</dbReference>
<dbReference type="RefSeq" id="WP_173103704.1">
    <property type="nucleotide sequence ID" value="NZ_AP022822.1"/>
</dbReference>
<dbReference type="InterPro" id="IPR023214">
    <property type="entry name" value="HAD_sf"/>
</dbReference>
<dbReference type="InterPro" id="IPR036412">
    <property type="entry name" value="HAD-like_sf"/>
</dbReference>
<keyword evidence="1" id="KW-0378">Hydrolase</keyword>
<dbReference type="PANTHER" id="PTHR47478:SF1">
    <property type="entry name" value="PYRIMIDINE 5'-NUCLEOTIDASE YJJG"/>
    <property type="match status" value="1"/>
</dbReference>
<proteinExistence type="predicted"/>
<protein>
    <submittedName>
        <fullName evidence="1">Putative HAD-hydrolase YfnB</fullName>
    </submittedName>
</protein>
<keyword evidence="2" id="KW-1185">Reference proteome</keyword>
<dbReference type="NCBIfam" id="TIGR02254">
    <property type="entry name" value="YjjG_YfnB"/>
    <property type="match status" value="1"/>
</dbReference>
<dbReference type="InterPro" id="IPR023198">
    <property type="entry name" value="PGP-like_dom2"/>
</dbReference>
<accession>A0A679IM22</accession>
<name>A0A679IM22_9ENTE</name>
<dbReference type="GO" id="GO:0008253">
    <property type="term" value="F:5'-nucleotidase activity"/>
    <property type="evidence" value="ECO:0007669"/>
    <property type="project" value="InterPro"/>
</dbReference>
<dbReference type="Gene3D" id="3.40.50.1000">
    <property type="entry name" value="HAD superfamily/HAD-like"/>
    <property type="match status" value="1"/>
</dbReference>
<dbReference type="SFLD" id="SFLDG01135">
    <property type="entry name" value="C1.5.6:_HAD__Beta-PGM__Phospha"/>
    <property type="match status" value="1"/>
</dbReference>
<dbReference type="SFLD" id="SFLDG01129">
    <property type="entry name" value="C1.5:_HAD__Beta-PGM__Phosphata"/>
    <property type="match status" value="1"/>
</dbReference>
<dbReference type="NCBIfam" id="TIGR01549">
    <property type="entry name" value="HAD-SF-IA-v1"/>
    <property type="match status" value="1"/>
</dbReference>
<dbReference type="InterPro" id="IPR011951">
    <property type="entry name" value="HAD-SF_hydro_IA_YjjG/PynA"/>
</dbReference>
<evidence type="ECO:0000313" key="2">
    <source>
        <dbReference type="Proteomes" id="UP000502998"/>
    </source>
</evidence>
<dbReference type="AlphaFoldDB" id="A0A679IM22"/>
<dbReference type="PANTHER" id="PTHR47478">
    <property type="match status" value="1"/>
</dbReference>
<dbReference type="Gene3D" id="1.10.150.240">
    <property type="entry name" value="Putative phosphatase, domain 2"/>
    <property type="match status" value="1"/>
</dbReference>
<dbReference type="EMBL" id="AP022822">
    <property type="protein sequence ID" value="BCA86575.1"/>
    <property type="molecule type" value="Genomic_DNA"/>
</dbReference>
<dbReference type="SUPFAM" id="SSF56784">
    <property type="entry name" value="HAD-like"/>
    <property type="match status" value="1"/>
</dbReference>